<accession>Q11J44</accession>
<dbReference type="InterPro" id="IPR003615">
    <property type="entry name" value="HNH_nuc"/>
</dbReference>
<proteinExistence type="predicted"/>
<dbReference type="OrthoDB" id="7864830at2"/>
<dbReference type="KEGG" id="mes:Meso_1185"/>
<keyword evidence="1" id="KW-0378">Hydrolase</keyword>
<protein>
    <submittedName>
        <fullName evidence="1">HNH endonuclease</fullName>
    </submittedName>
</protein>
<dbReference type="eggNOG" id="COG1403">
    <property type="taxonomic scope" value="Bacteria"/>
</dbReference>
<dbReference type="AlphaFoldDB" id="Q11J44"/>
<dbReference type="Gene3D" id="1.10.30.50">
    <property type="match status" value="1"/>
</dbReference>
<dbReference type="EMBL" id="CP000390">
    <property type="protein sequence ID" value="ABG62581.1"/>
    <property type="molecule type" value="Genomic_DNA"/>
</dbReference>
<sequence length="131" mass="14642">MARTVSEWVGRTDDSQPTDACKLRILDRQGYRCALTGMEFSPANRPEFDHITPLWLGGENRESNLQAVTADAHKRKTKAEATVRAKVKVNAKRHLLGKKKSARPIPGSKSTRFKKLITGEVVDRRTGEVIS</sequence>
<dbReference type="CDD" id="cd00085">
    <property type="entry name" value="HNHc"/>
    <property type="match status" value="1"/>
</dbReference>
<keyword evidence="1" id="KW-0540">Nuclease</keyword>
<gene>
    <name evidence="1" type="ordered locus">Meso_1185</name>
</gene>
<name>Q11J44_CHESB</name>
<dbReference type="GO" id="GO:0004519">
    <property type="term" value="F:endonuclease activity"/>
    <property type="evidence" value="ECO:0007669"/>
    <property type="project" value="UniProtKB-KW"/>
</dbReference>
<reference evidence="1" key="1">
    <citation type="submission" date="2006-06" db="EMBL/GenBank/DDBJ databases">
        <title>Complete sequence of chromosome of Chelativorans sp. BNC1.</title>
        <authorList>
            <consortium name="US DOE Joint Genome Institute"/>
            <person name="Copeland A."/>
            <person name="Lucas S."/>
            <person name="Lapidus A."/>
            <person name="Barry K."/>
            <person name="Detter J.C."/>
            <person name="Glavina del Rio T."/>
            <person name="Hammon N."/>
            <person name="Israni S."/>
            <person name="Dalin E."/>
            <person name="Tice H."/>
            <person name="Pitluck S."/>
            <person name="Chertkov O."/>
            <person name="Brettin T."/>
            <person name="Bruce D."/>
            <person name="Han C."/>
            <person name="Tapia R."/>
            <person name="Gilna P."/>
            <person name="Schmutz J."/>
            <person name="Larimer F."/>
            <person name="Land M."/>
            <person name="Hauser L."/>
            <person name="Kyrpides N."/>
            <person name="Mikhailova N."/>
            <person name="Richardson P."/>
        </authorList>
    </citation>
    <scope>NUCLEOTIDE SEQUENCE</scope>
    <source>
        <strain evidence="1">BNC1</strain>
    </source>
</reference>
<dbReference type="STRING" id="266779.Meso_1185"/>
<organism evidence="1">
    <name type="scientific">Chelativorans sp. (strain BNC1)</name>
    <dbReference type="NCBI Taxonomy" id="266779"/>
    <lineage>
        <taxon>Bacteria</taxon>
        <taxon>Pseudomonadati</taxon>
        <taxon>Pseudomonadota</taxon>
        <taxon>Alphaproteobacteria</taxon>
        <taxon>Hyphomicrobiales</taxon>
        <taxon>Phyllobacteriaceae</taxon>
        <taxon>Chelativorans</taxon>
    </lineage>
</organism>
<evidence type="ECO:0000313" key="1">
    <source>
        <dbReference type="EMBL" id="ABG62581.1"/>
    </source>
</evidence>
<dbReference type="HOGENOM" id="CLU_159346_0_0_5"/>
<keyword evidence="1" id="KW-0255">Endonuclease</keyword>